<reference evidence="3" key="1">
    <citation type="submission" date="2016-08" db="EMBL/GenBank/DDBJ databases">
        <authorList>
            <person name="Varghese N."/>
            <person name="Submissions Spin"/>
        </authorList>
    </citation>
    <scope>NUCLEOTIDE SEQUENCE [LARGE SCALE GENOMIC DNA]</scope>
    <source>
        <strain evidence="3">R-53094</strain>
    </source>
</reference>
<sequence>MSSKYIKFSMFVVTVLLILSFPKNLIFANELITKTSQNGLLLPVTRQNKVLAVSKDETRVLSNEIYYGNKRILIIGDSLSVGWDGTQVLKDNYPTVLKRLLNPRTLNNSFSSAGSQISGNDNGTPIFDLSNNVSRILKGNTIKHTDIVVLEIGINDLDYSRNNLGYVQQKLQANIQRLRNANPAIKIFGILPVTSYIPIKQSNYAIDQLKSALTDVYFSFGIPVLNVTDFGVANSPSDLGDKLVHPNQKTYRQMAKVISNWMNSNYIMLSDEHDSKQLFSSNGWQKNESNQWQYAVNNVLQSDYHEINGRGYYFDPKTKALVTNRNINYLGNRWYADKTGVLLKR</sequence>
<name>A0A1C3YRT9_9LACO</name>
<evidence type="ECO:0000259" key="1">
    <source>
        <dbReference type="Pfam" id="PF13472"/>
    </source>
</evidence>
<dbReference type="PANTHER" id="PTHR30383:SF5">
    <property type="entry name" value="SGNH HYDROLASE-TYPE ESTERASE DOMAIN-CONTAINING PROTEIN"/>
    <property type="match status" value="1"/>
</dbReference>
<dbReference type="SUPFAM" id="SSF52266">
    <property type="entry name" value="SGNH hydrolase"/>
    <property type="match status" value="1"/>
</dbReference>
<proteinExistence type="predicted"/>
<dbReference type="AlphaFoldDB" id="A0A1C3YRT9"/>
<dbReference type="Proteomes" id="UP000199268">
    <property type="component" value="Unassembled WGS sequence"/>
</dbReference>
<dbReference type="Gene3D" id="3.40.50.1110">
    <property type="entry name" value="SGNH hydrolase"/>
    <property type="match status" value="1"/>
</dbReference>
<dbReference type="RefSeq" id="WP_092461139.1">
    <property type="nucleotide sequence ID" value="NZ_BJEE01000002.1"/>
</dbReference>
<evidence type="ECO:0000313" key="2">
    <source>
        <dbReference type="EMBL" id="SCB72814.1"/>
    </source>
</evidence>
<dbReference type="Pfam" id="PF13472">
    <property type="entry name" value="Lipase_GDSL_2"/>
    <property type="match status" value="1"/>
</dbReference>
<dbReference type="InterPro" id="IPR051532">
    <property type="entry name" value="Ester_Hydrolysis_Enzymes"/>
</dbReference>
<protein>
    <submittedName>
        <fullName evidence="2">Lysophospholipase L1</fullName>
    </submittedName>
</protein>
<dbReference type="GO" id="GO:0004622">
    <property type="term" value="F:phosphatidylcholine lysophospholipase activity"/>
    <property type="evidence" value="ECO:0007669"/>
    <property type="project" value="TreeGrafter"/>
</dbReference>
<dbReference type="PANTHER" id="PTHR30383">
    <property type="entry name" value="THIOESTERASE 1/PROTEASE 1/LYSOPHOSPHOLIPASE L1"/>
    <property type="match status" value="1"/>
</dbReference>
<evidence type="ECO:0000313" key="3">
    <source>
        <dbReference type="Proteomes" id="UP000199268"/>
    </source>
</evidence>
<organism evidence="2 3">
    <name type="scientific">Weissella bombi</name>
    <dbReference type="NCBI Taxonomy" id="1505725"/>
    <lineage>
        <taxon>Bacteria</taxon>
        <taxon>Bacillati</taxon>
        <taxon>Bacillota</taxon>
        <taxon>Bacilli</taxon>
        <taxon>Lactobacillales</taxon>
        <taxon>Lactobacillaceae</taxon>
        <taxon>Weissella</taxon>
    </lineage>
</organism>
<dbReference type="InterPro" id="IPR013830">
    <property type="entry name" value="SGNH_hydro"/>
</dbReference>
<dbReference type="CDD" id="cd00229">
    <property type="entry name" value="SGNH_hydrolase"/>
    <property type="match status" value="1"/>
</dbReference>
<feature type="domain" description="SGNH hydrolase-type esterase" evidence="1">
    <location>
        <begin position="75"/>
        <end position="252"/>
    </location>
</feature>
<dbReference type="SUPFAM" id="SSF69360">
    <property type="entry name" value="Cell wall binding repeat"/>
    <property type="match status" value="1"/>
</dbReference>
<dbReference type="EMBL" id="FMAO01000001">
    <property type="protein sequence ID" value="SCB72814.1"/>
    <property type="molecule type" value="Genomic_DNA"/>
</dbReference>
<keyword evidence="3" id="KW-1185">Reference proteome</keyword>
<dbReference type="STRING" id="1505725.GA0061074_10192"/>
<dbReference type="Gene3D" id="2.10.270.10">
    <property type="entry name" value="Cholin Binding"/>
    <property type="match status" value="1"/>
</dbReference>
<dbReference type="InterPro" id="IPR036514">
    <property type="entry name" value="SGNH_hydro_sf"/>
</dbReference>
<dbReference type="OrthoDB" id="2148728at2"/>
<gene>
    <name evidence="2" type="ORF">GA0061074_10192</name>
</gene>
<accession>A0A1C3YRT9</accession>